<proteinExistence type="predicted"/>
<dbReference type="GO" id="GO:0006401">
    <property type="term" value="P:RNA catabolic process"/>
    <property type="evidence" value="ECO:0007669"/>
    <property type="project" value="InterPro"/>
</dbReference>
<reference evidence="4" key="1">
    <citation type="submission" date="2021-05" db="EMBL/GenBank/DDBJ databases">
        <authorList>
            <person name="Alioto T."/>
            <person name="Alioto T."/>
            <person name="Gomez Garrido J."/>
        </authorList>
    </citation>
    <scope>NUCLEOTIDE SEQUENCE</scope>
</reference>
<dbReference type="InterPro" id="IPR011990">
    <property type="entry name" value="TPR-like_helical_dom_sf"/>
</dbReference>
<dbReference type="SMART" id="SM00028">
    <property type="entry name" value="TPR"/>
    <property type="match status" value="11"/>
</dbReference>
<name>A0A8D8WR08_9HEMI</name>
<evidence type="ECO:0000313" key="4">
    <source>
        <dbReference type="EMBL" id="CAG6667998.1"/>
    </source>
</evidence>
<dbReference type="EMBL" id="HBUF01217803">
    <property type="protein sequence ID" value="CAG6667998.1"/>
    <property type="molecule type" value="Transcribed_RNA"/>
</dbReference>
<dbReference type="InterPro" id="IPR019734">
    <property type="entry name" value="TPR_rpt"/>
</dbReference>
<dbReference type="Pfam" id="PF13432">
    <property type="entry name" value="TPR_16"/>
    <property type="match status" value="1"/>
</dbReference>
<dbReference type="GO" id="GO:0055087">
    <property type="term" value="C:Ski complex"/>
    <property type="evidence" value="ECO:0007669"/>
    <property type="project" value="InterPro"/>
</dbReference>
<protein>
    <submittedName>
        <fullName evidence="4">Tetratricopeptide repeat protein 37</fullName>
    </submittedName>
</protein>
<dbReference type="SUPFAM" id="SSF48452">
    <property type="entry name" value="TPR-like"/>
    <property type="match status" value="3"/>
</dbReference>
<feature type="repeat" description="TPR" evidence="3">
    <location>
        <begin position="591"/>
        <end position="624"/>
    </location>
</feature>
<dbReference type="PROSITE" id="PS50005">
    <property type="entry name" value="TPR"/>
    <property type="match status" value="3"/>
</dbReference>
<dbReference type="PANTHER" id="PTHR15704:SF7">
    <property type="entry name" value="SUPERKILLER COMPLEX PROTEIN 3"/>
    <property type="match status" value="1"/>
</dbReference>
<dbReference type="Gene3D" id="1.25.40.10">
    <property type="entry name" value="Tetratricopeptide repeat domain"/>
    <property type="match status" value="5"/>
</dbReference>
<evidence type="ECO:0000256" key="3">
    <source>
        <dbReference type="PROSITE-ProRule" id="PRU00339"/>
    </source>
</evidence>
<feature type="repeat" description="TPR" evidence="3">
    <location>
        <begin position="861"/>
        <end position="894"/>
    </location>
</feature>
<organism evidence="4">
    <name type="scientific">Cacopsylla melanoneura</name>
    <dbReference type="NCBI Taxonomy" id="428564"/>
    <lineage>
        <taxon>Eukaryota</taxon>
        <taxon>Metazoa</taxon>
        <taxon>Ecdysozoa</taxon>
        <taxon>Arthropoda</taxon>
        <taxon>Hexapoda</taxon>
        <taxon>Insecta</taxon>
        <taxon>Pterygota</taxon>
        <taxon>Neoptera</taxon>
        <taxon>Paraneoptera</taxon>
        <taxon>Hemiptera</taxon>
        <taxon>Sternorrhyncha</taxon>
        <taxon>Psylloidea</taxon>
        <taxon>Psyllidae</taxon>
        <taxon>Psyllinae</taxon>
        <taxon>Cacopsylla</taxon>
    </lineage>
</organism>
<dbReference type="InterPro" id="IPR039226">
    <property type="entry name" value="Ski3/TTC37"/>
</dbReference>
<evidence type="ECO:0000256" key="1">
    <source>
        <dbReference type="ARBA" id="ARBA00022737"/>
    </source>
</evidence>
<keyword evidence="1" id="KW-0677">Repeat</keyword>
<dbReference type="PANTHER" id="PTHR15704">
    <property type="entry name" value="SUPERKILLER 3 PROTEIN-RELATED"/>
    <property type="match status" value="1"/>
</dbReference>
<accession>A0A8D8WR08</accession>
<sequence>MTSSADEIKAQLRTAKNCLKEQEYQEALKLLTRILKADNTNFNAYVYCAQAFSGLQDDEKSIKALKKALEIRTDQIVPWLMLCKIYENKKMTNEVYKELIVAYENMLQLEDDVSQWLEYCKQVDSHTCQKKDQDQYILTFSKLLTSPVTFKKNKTAELLSDLFLVDKNHASPHVDVFVEAFSTSVLNLSEDREKRFKKIPAYFHLLFKLKRFQDLIDACERVLTVYDSNVTALEWMCKTIIVFYFGNPGSSLKFNSRPVTEYIDTLIQSSPTAAFLGFTAHGVELIKQGEYVRARDEYLLHAVEMKTADWQSYFALAKVHSLLHCYEEAERCIEQVYKRLSDTSSLKRCYNMDGELAEVLCNQSSDEKKRQGLNLCLELLSETDSPVSDGNTGLLINTLRAAIDLDNGQVFEQFVTTLSEPHWKKYIGAYQDKKLKNYKESLVKLSECIQLNPAIPEVWMLRADVLNSTGDYAEAMQAHLKVASLAAHWFEPFYILGKYYHNYKRDLNTAKRCFLKAFQLNPRSDSVGIALSDIYRSLGLAEENVQLLEAVTTFGAKWAKLRLGLQLMDSGEYQKSINHLRSAARSDPNDAHCWEALGDGYLKRGAFSAAKKCYAKVVTLQSDKIYPKLQIANIYQILGLAEESIAEYRTILLIFPECLPAMKGLAESCLLLVRKRLQYSGNLVREAHDLCQTGVNAVVSALMLNNGISCVWKLLGDLLVTVCKLPKRNQTIDLPASLVDPTVSSGDQISTLATGQDILAIALNAYKKALAISKTLDIPAKLQSRLVYSIAYCLHLDSVLSSSPDKKKAALKVAKQCVRMSPGSYPAWNMLGVIAASDDLQLYPLAQHAFIKSIQVERVNPTAWTNLGSVYLKLRCLNLANDCFKEAQTIDPAYIMAWLGQTTVAEDIDHPDTMKMLHHTCTLGSHHNSIVSFSYHVLRALQHSQTSKHVSLNKLYAEKHAGLPLCSVQMDSSYVKEDLDPACVLNLKGCLSVWSKDYKTAIDQFSKALEVTEEDKKDLVRGNLLVAYLENSQHEDAIKLVSQLEKHTFESLCALGFCYNKDNEYETSYKTYEDALTNYTSSTTDHQRAELNFVLAANCYSGGDMETAKSLLFQSLQIKVSFTAALFALSALGILSGDLELTRATCKELEVQQTNTHVNPASLLMVKCYTAFMQENLDLIELLVNDGASNVKSSSKLLTTITRLCQQLSEHTKTPEFSRIALALAYSSSNITQELGTLICYLHLSLGQNRVANSQLIHFINMFPNSATLYALLIAAYRRQGIPLPLTPPSTEIDDNTPLSHGWDSLALPRRRPLQV</sequence>
<dbReference type="Pfam" id="PF13181">
    <property type="entry name" value="TPR_8"/>
    <property type="match status" value="1"/>
</dbReference>
<feature type="repeat" description="TPR" evidence="3">
    <location>
        <begin position="557"/>
        <end position="590"/>
    </location>
</feature>
<evidence type="ECO:0000256" key="2">
    <source>
        <dbReference type="ARBA" id="ARBA00022803"/>
    </source>
</evidence>
<keyword evidence="2 3" id="KW-0802">TPR repeat</keyword>